<keyword evidence="3" id="KW-1185">Reference proteome</keyword>
<proteinExistence type="predicted"/>
<dbReference type="InterPro" id="IPR013830">
    <property type="entry name" value="SGNH_hydro"/>
</dbReference>
<evidence type="ECO:0000313" key="3">
    <source>
        <dbReference type="Proteomes" id="UP000029278"/>
    </source>
</evidence>
<evidence type="ECO:0000259" key="1">
    <source>
        <dbReference type="Pfam" id="PF13472"/>
    </source>
</evidence>
<dbReference type="Proteomes" id="UP000029278">
    <property type="component" value="Unassembled WGS sequence"/>
</dbReference>
<dbReference type="Gene3D" id="3.40.50.1110">
    <property type="entry name" value="SGNH hydrolase"/>
    <property type="match status" value="1"/>
</dbReference>
<dbReference type="OrthoDB" id="252349at2"/>
<feature type="domain" description="SGNH hydrolase-type esterase" evidence="1">
    <location>
        <begin position="63"/>
        <end position="256"/>
    </location>
</feature>
<dbReference type="STRING" id="44252.DJ90_5521"/>
<dbReference type="RefSeq" id="WP_036623721.1">
    <property type="nucleotide sequence ID" value="NZ_JAKOBR010000145.1"/>
</dbReference>
<dbReference type="HOGENOM" id="CLU_076859_2_0_9"/>
<protein>
    <submittedName>
        <fullName evidence="2">GDSL-like Lipase/Acylhydrolase family protein</fullName>
    </submittedName>
</protein>
<gene>
    <name evidence="2" type="ORF">DJ90_5521</name>
</gene>
<sequence>MGSSSRIWRVAGLFSAISTLLLLSGFLFAVLDIAQPAFLNGPESAVPPKTEQPAAAGSWDVTAIGDSLAKGTGDDTGNGFARRTVELLKQQGTSSMLINNLGINGMSTEELLASLDDQGVRYALGQSGIILLSIGGNDLFNGAEQLTSGEQLPTPSELHASISKASDFFREAVGKLHEINPQATLVYVSLYNPFSDLKEMRELGDDAVMRWNEMALKALAPYNGTLVIPTYDLFTHNSARYLSSDHFHPNGDGYEAIAARIVQSIGQK</sequence>
<dbReference type="AlphaFoldDB" id="A0A090Y9J0"/>
<dbReference type="InterPro" id="IPR036514">
    <property type="entry name" value="SGNH_hydro_sf"/>
</dbReference>
<dbReference type="Pfam" id="PF13472">
    <property type="entry name" value="Lipase_GDSL_2"/>
    <property type="match status" value="1"/>
</dbReference>
<dbReference type="GeneID" id="77007728"/>
<dbReference type="InterPro" id="IPR051532">
    <property type="entry name" value="Ester_Hydrolysis_Enzymes"/>
</dbReference>
<dbReference type="PANTHER" id="PTHR30383:SF27">
    <property type="entry name" value="SPORE GERMINATION LIPASE LIPC"/>
    <property type="match status" value="1"/>
</dbReference>
<comment type="caution">
    <text evidence="2">The sequence shown here is derived from an EMBL/GenBank/DDBJ whole genome shotgun (WGS) entry which is preliminary data.</text>
</comment>
<accession>A0A090Y9J0</accession>
<name>A0A090Y9J0_PAEMA</name>
<dbReference type="PATRIC" id="fig|44252.3.peg.5250"/>
<reference evidence="2 3" key="1">
    <citation type="submission" date="2014-04" db="EMBL/GenBank/DDBJ databases">
        <authorList>
            <person name="Bishop-Lilly K.A."/>
            <person name="Broomall S.M."/>
            <person name="Chain P.S."/>
            <person name="Chertkov O."/>
            <person name="Coyne S.R."/>
            <person name="Daligault H.E."/>
            <person name="Davenport K.W."/>
            <person name="Erkkila T."/>
            <person name="Frey K.G."/>
            <person name="Gibbons H.S."/>
            <person name="Gu W."/>
            <person name="Jaissle J."/>
            <person name="Johnson S.L."/>
            <person name="Koroleva G.I."/>
            <person name="Ladner J.T."/>
            <person name="Lo C.-C."/>
            <person name="Minogue T.D."/>
            <person name="Munk C."/>
            <person name="Palacios G.F."/>
            <person name="Redden C.L."/>
            <person name="Rosenzweig C.N."/>
            <person name="Scholz M.B."/>
            <person name="Teshima H."/>
            <person name="Xu Y."/>
        </authorList>
    </citation>
    <scope>NUCLEOTIDE SEQUENCE [LARGE SCALE GENOMIC DNA]</scope>
    <source>
        <strain evidence="2 3">8244</strain>
    </source>
</reference>
<dbReference type="EMBL" id="JMQA01000042">
    <property type="protein sequence ID" value="KFM95448.1"/>
    <property type="molecule type" value="Genomic_DNA"/>
</dbReference>
<dbReference type="PANTHER" id="PTHR30383">
    <property type="entry name" value="THIOESTERASE 1/PROTEASE 1/LYSOPHOSPHOLIPASE L1"/>
    <property type="match status" value="1"/>
</dbReference>
<organism evidence="2 3">
    <name type="scientific">Paenibacillus macerans</name>
    <name type="common">Bacillus macerans</name>
    <dbReference type="NCBI Taxonomy" id="44252"/>
    <lineage>
        <taxon>Bacteria</taxon>
        <taxon>Bacillati</taxon>
        <taxon>Bacillota</taxon>
        <taxon>Bacilli</taxon>
        <taxon>Bacillales</taxon>
        <taxon>Paenibacillaceae</taxon>
        <taxon>Paenibacillus</taxon>
    </lineage>
</organism>
<dbReference type="GO" id="GO:0004622">
    <property type="term" value="F:phosphatidylcholine lysophospholipase activity"/>
    <property type="evidence" value="ECO:0007669"/>
    <property type="project" value="TreeGrafter"/>
</dbReference>
<evidence type="ECO:0000313" key="2">
    <source>
        <dbReference type="EMBL" id="KFM95448.1"/>
    </source>
</evidence>
<keyword evidence="2" id="KW-0378">Hydrolase</keyword>
<dbReference type="SUPFAM" id="SSF52266">
    <property type="entry name" value="SGNH hydrolase"/>
    <property type="match status" value="1"/>
</dbReference>